<comment type="caution">
    <text evidence="5">The sequence shown here is derived from an EMBL/GenBank/DDBJ whole genome shotgun (WGS) entry which is preliminary data.</text>
</comment>
<protein>
    <recommendedName>
        <fullName evidence="4">Hydrogenase maturation factor HypA</fullName>
    </recommendedName>
</protein>
<dbReference type="STRING" id="1134406.ADN00_15410"/>
<dbReference type="NCBIfam" id="TIGR00100">
    <property type="entry name" value="hypA"/>
    <property type="match status" value="1"/>
</dbReference>
<proteinExistence type="inferred from homology"/>
<dbReference type="Proteomes" id="UP000050417">
    <property type="component" value="Unassembled WGS sequence"/>
</dbReference>
<keyword evidence="3 4" id="KW-0862">Zinc</keyword>
<name>A0A0P6XBS6_9CHLR</name>
<dbReference type="GO" id="GO:0008270">
    <property type="term" value="F:zinc ion binding"/>
    <property type="evidence" value="ECO:0007669"/>
    <property type="project" value="UniProtKB-UniRule"/>
</dbReference>
<dbReference type="GO" id="GO:0051604">
    <property type="term" value="P:protein maturation"/>
    <property type="evidence" value="ECO:0007669"/>
    <property type="project" value="InterPro"/>
</dbReference>
<evidence type="ECO:0000313" key="5">
    <source>
        <dbReference type="EMBL" id="KPL72211.1"/>
    </source>
</evidence>
<dbReference type="Pfam" id="PF01155">
    <property type="entry name" value="HypA"/>
    <property type="match status" value="1"/>
</dbReference>
<feature type="binding site" evidence="4">
    <location>
        <position position="2"/>
    </location>
    <ligand>
        <name>Ni(2+)</name>
        <dbReference type="ChEBI" id="CHEBI:49786"/>
    </ligand>
</feature>
<dbReference type="InterPro" id="IPR000688">
    <property type="entry name" value="HypA/HybF"/>
</dbReference>
<evidence type="ECO:0000256" key="3">
    <source>
        <dbReference type="ARBA" id="ARBA00022833"/>
    </source>
</evidence>
<dbReference type="AlphaFoldDB" id="A0A0P6XBS6"/>
<feature type="binding site" evidence="4">
    <location>
        <position position="92"/>
    </location>
    <ligand>
        <name>Zn(2+)</name>
        <dbReference type="ChEBI" id="CHEBI:29105"/>
    </ligand>
</feature>
<dbReference type="PANTHER" id="PTHR34535:SF3">
    <property type="entry name" value="HYDROGENASE MATURATION FACTOR HYPA"/>
    <property type="match status" value="1"/>
</dbReference>
<gene>
    <name evidence="4" type="primary">hypA</name>
    <name evidence="5" type="ORF">ADN00_15410</name>
</gene>
<keyword evidence="1 4" id="KW-0533">Nickel</keyword>
<evidence type="ECO:0000256" key="4">
    <source>
        <dbReference type="HAMAP-Rule" id="MF_00213"/>
    </source>
</evidence>
<evidence type="ECO:0000256" key="1">
    <source>
        <dbReference type="ARBA" id="ARBA00022596"/>
    </source>
</evidence>
<sequence length="116" mass="13114">MHELSVTENILQITLKHAQQAGAKSVTDVHLVIGELSSIIDDSVQFYWDMITENTICQSAQLHFTRIPAKMLCQNCKQEFTIEHGPIPCPSCGSVNLRVIQGEEFWVDSIEIQKEE</sequence>
<organism evidence="5 6">
    <name type="scientific">Ornatilinea apprima</name>
    <dbReference type="NCBI Taxonomy" id="1134406"/>
    <lineage>
        <taxon>Bacteria</taxon>
        <taxon>Bacillati</taxon>
        <taxon>Chloroflexota</taxon>
        <taxon>Anaerolineae</taxon>
        <taxon>Anaerolineales</taxon>
        <taxon>Anaerolineaceae</taxon>
        <taxon>Ornatilinea</taxon>
    </lineage>
</organism>
<reference evidence="5 6" key="1">
    <citation type="submission" date="2015-07" db="EMBL/GenBank/DDBJ databases">
        <title>Genome sequence of Ornatilinea apprima DSM 23815.</title>
        <authorList>
            <person name="Hemp J."/>
            <person name="Ward L.M."/>
            <person name="Pace L.A."/>
            <person name="Fischer W.W."/>
        </authorList>
    </citation>
    <scope>NUCLEOTIDE SEQUENCE [LARGE SCALE GENOMIC DNA]</scope>
    <source>
        <strain evidence="5 6">P3M-1</strain>
    </source>
</reference>
<feature type="binding site" evidence="4">
    <location>
        <position position="76"/>
    </location>
    <ligand>
        <name>Zn(2+)</name>
        <dbReference type="ChEBI" id="CHEBI:29105"/>
    </ligand>
</feature>
<comment type="similarity">
    <text evidence="4">Belongs to the HypA/HybF family.</text>
</comment>
<dbReference type="GO" id="GO:0016151">
    <property type="term" value="F:nickel cation binding"/>
    <property type="evidence" value="ECO:0007669"/>
    <property type="project" value="UniProtKB-UniRule"/>
</dbReference>
<comment type="function">
    <text evidence="4">Involved in the maturation of [NiFe] hydrogenases. Required for nickel insertion into the metal center of the hydrogenase.</text>
</comment>
<evidence type="ECO:0000313" key="6">
    <source>
        <dbReference type="Proteomes" id="UP000050417"/>
    </source>
</evidence>
<keyword evidence="6" id="KW-1185">Reference proteome</keyword>
<accession>A0A0P6XBS6</accession>
<feature type="binding site" evidence="4">
    <location>
        <position position="73"/>
    </location>
    <ligand>
        <name>Zn(2+)</name>
        <dbReference type="ChEBI" id="CHEBI:29105"/>
    </ligand>
</feature>
<dbReference type="PIRSF" id="PIRSF004761">
    <property type="entry name" value="Hydrgn_mat_HypA"/>
    <property type="match status" value="1"/>
</dbReference>
<dbReference type="HAMAP" id="MF_00213">
    <property type="entry name" value="HypA_HybF"/>
    <property type="match status" value="1"/>
</dbReference>
<dbReference type="PANTHER" id="PTHR34535">
    <property type="entry name" value="HYDROGENASE MATURATION FACTOR HYPA"/>
    <property type="match status" value="1"/>
</dbReference>
<evidence type="ECO:0000256" key="2">
    <source>
        <dbReference type="ARBA" id="ARBA00022723"/>
    </source>
</evidence>
<dbReference type="Gene3D" id="3.30.2320.80">
    <property type="match status" value="1"/>
</dbReference>
<feature type="binding site" evidence="4">
    <location>
        <position position="89"/>
    </location>
    <ligand>
        <name>Zn(2+)</name>
        <dbReference type="ChEBI" id="CHEBI:29105"/>
    </ligand>
</feature>
<dbReference type="EMBL" id="LGCL01000039">
    <property type="protein sequence ID" value="KPL72211.1"/>
    <property type="molecule type" value="Genomic_DNA"/>
</dbReference>
<keyword evidence="2 4" id="KW-0479">Metal-binding</keyword>